<proteinExistence type="predicted"/>
<evidence type="ECO:0000256" key="1">
    <source>
        <dbReference type="SAM" id="MobiDB-lite"/>
    </source>
</evidence>
<organism evidence="3 4">
    <name type="scientific">Pan troglodytes</name>
    <name type="common">Chimpanzee</name>
    <dbReference type="NCBI Taxonomy" id="9598"/>
    <lineage>
        <taxon>Eukaryota</taxon>
        <taxon>Metazoa</taxon>
        <taxon>Chordata</taxon>
        <taxon>Craniata</taxon>
        <taxon>Vertebrata</taxon>
        <taxon>Euteleostomi</taxon>
        <taxon>Mammalia</taxon>
        <taxon>Eutheria</taxon>
        <taxon>Euarchontoglires</taxon>
        <taxon>Primates</taxon>
        <taxon>Haplorrhini</taxon>
        <taxon>Catarrhini</taxon>
        <taxon>Hominidae</taxon>
        <taxon>Pan</taxon>
    </lineage>
</organism>
<comment type="caution">
    <text evidence="3">The sequence shown here is derived from an EMBL/GenBank/DDBJ whole genome shotgun (WGS) entry which is preliminary data.</text>
</comment>
<accession>A0A2J8NWG2</accession>
<dbReference type="Proteomes" id="UP000236370">
    <property type="component" value="Unassembled WGS sequence"/>
</dbReference>
<feature type="region of interest" description="Disordered" evidence="1">
    <location>
        <begin position="17"/>
        <end position="73"/>
    </location>
</feature>
<reference evidence="3 4" key="1">
    <citation type="submission" date="2017-12" db="EMBL/GenBank/DDBJ databases">
        <title>High-resolution comparative analysis of great ape genomes.</title>
        <authorList>
            <person name="Pollen A."/>
            <person name="Hastie A."/>
            <person name="Hormozdiari F."/>
            <person name="Dougherty M."/>
            <person name="Liu R."/>
            <person name="Chaisson M."/>
            <person name="Hoppe E."/>
            <person name="Hill C."/>
            <person name="Pang A."/>
            <person name="Hillier L."/>
            <person name="Baker C."/>
            <person name="Armstrong J."/>
            <person name="Shendure J."/>
            <person name="Paten B."/>
            <person name="Wilson R."/>
            <person name="Chao H."/>
            <person name="Schneider V."/>
            <person name="Ventura M."/>
            <person name="Kronenberg Z."/>
            <person name="Murali S."/>
            <person name="Gordon D."/>
            <person name="Cantsilieris S."/>
            <person name="Munson K."/>
            <person name="Nelson B."/>
            <person name="Raja A."/>
            <person name="Underwood J."/>
            <person name="Diekhans M."/>
            <person name="Fiddes I."/>
            <person name="Haussler D."/>
            <person name="Eichler E."/>
        </authorList>
    </citation>
    <scope>NUCLEOTIDE SEQUENCE [LARGE SCALE GENOMIC DNA]</scope>
    <source>
        <strain evidence="3">Yerkes chimp pedigree #C0471</strain>
        <tissue evidence="3">Blood</tissue>
    </source>
</reference>
<evidence type="ECO:0000313" key="3">
    <source>
        <dbReference type="EMBL" id="PNI76104.1"/>
    </source>
</evidence>
<protein>
    <submittedName>
        <fullName evidence="2">CC2D2A isoform 16</fullName>
    </submittedName>
    <submittedName>
        <fullName evidence="3">CC2D2A isoform 18</fullName>
    </submittedName>
</protein>
<evidence type="ECO:0000313" key="4">
    <source>
        <dbReference type="Proteomes" id="UP000236370"/>
    </source>
</evidence>
<gene>
    <name evidence="3" type="ORF">CK820_G0007677</name>
</gene>
<evidence type="ECO:0000313" key="2">
    <source>
        <dbReference type="EMBL" id="PNI76102.1"/>
    </source>
</evidence>
<sequence length="111" mass="12606">MNPREEKVKIITEEFIENDEDADMGRQNKNSKVRRQPRKKQPPTAVPKEMVSEKSHLGNPQEPVQEEPKTRLLSMTVRRGPRRKLVVKKSLGRPGTVTHVCNPSTLEGRGG</sequence>
<name>A0A2J8NWG2_PANTR</name>
<dbReference type="EMBL" id="NBAG03000222">
    <property type="protein sequence ID" value="PNI76102.1"/>
    <property type="molecule type" value="Genomic_DNA"/>
</dbReference>
<dbReference type="AlphaFoldDB" id="A0A2J8NWG2"/>
<dbReference type="EMBL" id="NBAG03000222">
    <property type="protein sequence ID" value="PNI76104.1"/>
    <property type="molecule type" value="Genomic_DNA"/>
</dbReference>
<feature type="compositionally biased region" description="Basic residues" evidence="1">
    <location>
        <begin position="29"/>
        <end position="41"/>
    </location>
</feature>